<feature type="signal peptide" evidence="2">
    <location>
        <begin position="1"/>
        <end position="24"/>
    </location>
</feature>
<dbReference type="PATRIC" id="fig|1121015.4.peg.577"/>
<feature type="transmembrane region" description="Helical" evidence="1">
    <location>
        <begin position="360"/>
        <end position="379"/>
    </location>
</feature>
<keyword evidence="1" id="KW-0812">Transmembrane</keyword>
<dbReference type="Proteomes" id="UP000029385">
    <property type="component" value="Unassembled WGS sequence"/>
</dbReference>
<name>A0A091BKZ5_9GAMM</name>
<keyword evidence="5" id="KW-1185">Reference proteome</keyword>
<keyword evidence="1" id="KW-1133">Transmembrane helix</keyword>
<evidence type="ECO:0000256" key="1">
    <source>
        <dbReference type="SAM" id="Phobius"/>
    </source>
</evidence>
<dbReference type="Pfam" id="PF13387">
    <property type="entry name" value="Lnb_N"/>
    <property type="match status" value="1"/>
</dbReference>
<dbReference type="AlphaFoldDB" id="A0A091BKZ5"/>
<reference evidence="4 5" key="1">
    <citation type="submission" date="2013-09" db="EMBL/GenBank/DDBJ databases">
        <title>Genome sequencing of Arenimonas oryziterrae.</title>
        <authorList>
            <person name="Chen F."/>
            <person name="Wang G."/>
        </authorList>
    </citation>
    <scope>NUCLEOTIDE SEQUENCE [LARGE SCALE GENOMIC DNA]</scope>
    <source>
        <strain evidence="4 5">YC6267</strain>
    </source>
</reference>
<evidence type="ECO:0000313" key="4">
    <source>
        <dbReference type="EMBL" id="KFN44990.1"/>
    </source>
</evidence>
<evidence type="ECO:0000256" key="2">
    <source>
        <dbReference type="SAM" id="SignalP"/>
    </source>
</evidence>
<feature type="transmembrane region" description="Helical" evidence="1">
    <location>
        <begin position="330"/>
        <end position="348"/>
    </location>
</feature>
<dbReference type="RefSeq" id="WP_022969160.1">
    <property type="nucleotide sequence ID" value="NZ_ATVD01000002.1"/>
</dbReference>
<keyword evidence="2" id="KW-0732">Signal</keyword>
<keyword evidence="1" id="KW-0472">Membrane</keyword>
<gene>
    <name evidence="4" type="ORF">N789_02935</name>
</gene>
<sequence length="407" mass="44688">MRPTSVVGALLIALMLCLPGTGRAQTGAPADARVAVAAPSAPRIGVITMEPGEAFWERFGHDAIVVVDAVTGEAISYNFGFFDMSEPGFVDNFIHGRMRYQLVALPLEDDLANYEGKGRGVTMQWLDLTPAQANALAAALVENARPENSRYTYEYFTANCATRVRDNLDAVLGGALKQQLTTRSQGNSYRSESVRLAWPAKWMAFGFHLGLSGAADRSLSRWEESFIPMRLRDALRVVKLADGRPLVREELTLLPHRLSSPPTETPRWRVPALFVGIAFAAGILLLGRRHPRLLAGLALPFWIVAAALGALMLFIWFGSAHVFGYANENLLLLSPLCLGLLPGAWGVLRGRPASVLFQRMLWLVAGSAAIAGFLKFLPFRPQENVEWVLLLLPMHWALARTFSPKKS</sequence>
<feature type="transmembrane region" description="Helical" evidence="1">
    <location>
        <begin position="293"/>
        <end position="318"/>
    </location>
</feature>
<evidence type="ECO:0000259" key="3">
    <source>
        <dbReference type="Pfam" id="PF13387"/>
    </source>
</evidence>
<dbReference type="InterPro" id="IPR025178">
    <property type="entry name" value="Lnb_N"/>
</dbReference>
<evidence type="ECO:0000313" key="5">
    <source>
        <dbReference type="Proteomes" id="UP000029385"/>
    </source>
</evidence>
<feature type="transmembrane region" description="Helical" evidence="1">
    <location>
        <begin position="268"/>
        <end position="286"/>
    </location>
</feature>
<dbReference type="EMBL" id="AVCI01000001">
    <property type="protein sequence ID" value="KFN44990.1"/>
    <property type="molecule type" value="Genomic_DNA"/>
</dbReference>
<feature type="domain" description="Lnb N-terminal periplasmic" evidence="3">
    <location>
        <begin position="45"/>
        <end position="174"/>
    </location>
</feature>
<organism evidence="4 5">
    <name type="scientific">Arenimonas oryziterrae DSM 21050 = YC6267</name>
    <dbReference type="NCBI Taxonomy" id="1121015"/>
    <lineage>
        <taxon>Bacteria</taxon>
        <taxon>Pseudomonadati</taxon>
        <taxon>Pseudomonadota</taxon>
        <taxon>Gammaproteobacteria</taxon>
        <taxon>Lysobacterales</taxon>
        <taxon>Lysobacteraceae</taxon>
        <taxon>Arenimonas</taxon>
    </lineage>
</organism>
<comment type="caution">
    <text evidence="4">The sequence shown here is derived from an EMBL/GenBank/DDBJ whole genome shotgun (WGS) entry which is preliminary data.</text>
</comment>
<proteinExistence type="predicted"/>
<feature type="chain" id="PRO_5001871674" description="Lnb N-terminal periplasmic domain-containing protein" evidence="2">
    <location>
        <begin position="25"/>
        <end position="407"/>
    </location>
</feature>
<dbReference type="eggNOG" id="ENOG502Z87C">
    <property type="taxonomic scope" value="Bacteria"/>
</dbReference>
<accession>A0A091BKZ5</accession>
<protein>
    <recommendedName>
        <fullName evidence="3">Lnb N-terminal periplasmic domain-containing protein</fullName>
    </recommendedName>
</protein>
<dbReference type="STRING" id="1121015.GCA_000420545_01532"/>